<dbReference type="RefSeq" id="WP_047117989.1">
    <property type="nucleotide sequence ID" value="NZ_CM125969.1"/>
</dbReference>
<dbReference type="InterPro" id="IPR003870">
    <property type="entry name" value="DUF222"/>
</dbReference>
<protein>
    <submittedName>
        <fullName evidence="3">DUF222 domain-containing protein</fullName>
    </submittedName>
</protein>
<evidence type="ECO:0000259" key="1">
    <source>
        <dbReference type="Pfam" id="PF02720"/>
    </source>
</evidence>
<evidence type="ECO:0000313" key="5">
    <source>
        <dbReference type="Proteomes" id="UP000477543"/>
    </source>
</evidence>
<accession>A0A365YDU3</accession>
<dbReference type="InterPro" id="IPR003615">
    <property type="entry name" value="HNH_nuc"/>
</dbReference>
<reference evidence="3 4" key="1">
    <citation type="submission" date="2018-01" db="EMBL/GenBank/DDBJ databases">
        <title>Glutamicibacter soli strain NHPC-3 Whole genome sequence and assembly.</title>
        <authorList>
            <person name="Choudhury P."/>
            <person name="Gupta D."/>
            <person name="Sengupta K."/>
            <person name="Jawed A."/>
            <person name="Sultana N."/>
            <person name="Saha P."/>
        </authorList>
    </citation>
    <scope>NUCLEOTIDE SEQUENCE [LARGE SCALE GENOMIC DNA]</scope>
    <source>
        <strain evidence="3 4">NHPC-3</strain>
    </source>
</reference>
<keyword evidence="4" id="KW-1185">Reference proteome</keyword>
<evidence type="ECO:0000313" key="4">
    <source>
        <dbReference type="Proteomes" id="UP000252167"/>
    </source>
</evidence>
<dbReference type="EMBL" id="POAF01000006">
    <property type="protein sequence ID" value="RBM00174.1"/>
    <property type="molecule type" value="Genomic_DNA"/>
</dbReference>
<gene>
    <name evidence="3" type="ORF">C1H84_13720</name>
    <name evidence="2" type="ORF">GT020_07240</name>
</gene>
<name>A0A365YDU3_9MICC</name>
<evidence type="ECO:0000313" key="3">
    <source>
        <dbReference type="EMBL" id="RBM00174.1"/>
    </source>
</evidence>
<proteinExistence type="predicted"/>
<dbReference type="Proteomes" id="UP000252167">
    <property type="component" value="Unassembled WGS sequence"/>
</dbReference>
<sequence length="483" mass="54573">MFDSYEAEEDYFEVTPWKAGTFEQNPCLDPWDATFINTALGSTDPALQLRVLEQCERFKSFYASIQARAAARLDSLTGTTPEHHPLSVERGTAHAIALARHQTPQGSLVYLRRMRNLIPDMPYLFSRFEHGHLGEEMILAIMTPLDDSTTAERREFDRFYEQHPDLFDGASTTQAKDTAQKAVDLMRETPRTEEIEHATAERYVRIRKGKDCMHINGKVSPEIGLALEDFLTREVDKALAAGDPRSRSQLRADLFTRAITGHKLDEPLPVTLHVNLVMTDRALFMRTPDTASLPGYGSIPAEYARQLIADIKASFGATPPQHIQENFSARVHAYPMFRRLFMAPNSQDLVTMDSHERSYRGQLRHLIQLRDQFCRTPYCTNKPEHLDHVRQAARGGRTSFGNGAFKCASCNLAKEAPGWEEEVESSAPHRIRIRPTSGVEYVSSSPPTTGMGRLNRMFYDGEHLIPPVPVKYPPPDPDGITIY</sequence>
<dbReference type="AlphaFoldDB" id="A0A365YDU3"/>
<dbReference type="EMBL" id="WYDN01000005">
    <property type="protein sequence ID" value="NAZ15859.1"/>
    <property type="molecule type" value="Genomic_DNA"/>
</dbReference>
<dbReference type="CDD" id="cd00085">
    <property type="entry name" value="HNHc"/>
    <property type="match status" value="1"/>
</dbReference>
<feature type="domain" description="DUF222" evidence="1">
    <location>
        <begin position="92"/>
        <end position="309"/>
    </location>
</feature>
<comment type="caution">
    <text evidence="3">The sequence shown here is derived from an EMBL/GenBank/DDBJ whole genome shotgun (WGS) entry which is preliminary data.</text>
</comment>
<dbReference type="Gene3D" id="1.10.30.50">
    <property type="match status" value="1"/>
</dbReference>
<dbReference type="Pfam" id="PF02720">
    <property type="entry name" value="DUF222"/>
    <property type="match status" value="1"/>
</dbReference>
<dbReference type="Proteomes" id="UP000477543">
    <property type="component" value="Unassembled WGS sequence"/>
</dbReference>
<organism evidence="3 4">
    <name type="scientific">Glutamicibacter soli</name>
    <dbReference type="NCBI Taxonomy" id="453836"/>
    <lineage>
        <taxon>Bacteria</taxon>
        <taxon>Bacillati</taxon>
        <taxon>Actinomycetota</taxon>
        <taxon>Actinomycetes</taxon>
        <taxon>Micrococcales</taxon>
        <taxon>Micrococcaceae</taxon>
        <taxon>Glutamicibacter</taxon>
    </lineage>
</organism>
<evidence type="ECO:0000313" key="2">
    <source>
        <dbReference type="EMBL" id="NAZ15859.1"/>
    </source>
</evidence>
<reference evidence="2 5" key="2">
    <citation type="submission" date="2020-01" db="EMBL/GenBank/DDBJ databases">
        <title>Glutamicibacter soli M275.</title>
        <authorList>
            <person name="Meng X."/>
        </authorList>
    </citation>
    <scope>NUCLEOTIDE SEQUENCE [LARGE SCALE GENOMIC DNA]</scope>
    <source>
        <strain evidence="2 5">M275</strain>
    </source>
</reference>